<name>A0ACB9Y7B2_PLABR</name>
<dbReference type="Proteomes" id="UP001056978">
    <property type="component" value="Chromosome 10"/>
</dbReference>
<proteinExistence type="predicted"/>
<evidence type="ECO:0000313" key="2">
    <source>
        <dbReference type="Proteomes" id="UP001056978"/>
    </source>
</evidence>
<evidence type="ECO:0000313" key="1">
    <source>
        <dbReference type="EMBL" id="KAI4837764.1"/>
    </source>
</evidence>
<protein>
    <submittedName>
        <fullName evidence="1">Uncharacterized protein</fullName>
    </submittedName>
</protein>
<reference evidence="1" key="1">
    <citation type="submission" date="2022-06" db="EMBL/GenBank/DDBJ databases">
        <title>The First Complete Genome of the Simian Malaria Parasite Plasmodium brasilianum.</title>
        <authorList>
            <person name="Bajic M."/>
            <person name="Ravishankar S."/>
        </authorList>
    </citation>
    <scope>NUCLEOTIDE SEQUENCE</scope>
    <source>
        <strain evidence="1">Bolivian I</strain>
    </source>
</reference>
<comment type="caution">
    <text evidence="1">The sequence shown here is derived from an EMBL/GenBank/DDBJ whole genome shotgun (WGS) entry which is preliminary data.</text>
</comment>
<accession>A0ACB9Y7B2</accession>
<gene>
    <name evidence="1" type="ORF">MKS88_003179</name>
</gene>
<dbReference type="EMBL" id="CM043778">
    <property type="protein sequence ID" value="KAI4837764.1"/>
    <property type="molecule type" value="Genomic_DNA"/>
</dbReference>
<organism evidence="1 2">
    <name type="scientific">Plasmodium brasilianum</name>
    <dbReference type="NCBI Taxonomy" id="5824"/>
    <lineage>
        <taxon>Eukaryota</taxon>
        <taxon>Sar</taxon>
        <taxon>Alveolata</taxon>
        <taxon>Apicomplexa</taxon>
        <taxon>Aconoidasida</taxon>
        <taxon>Haemosporida</taxon>
        <taxon>Plasmodiidae</taxon>
        <taxon>Plasmodium</taxon>
        <taxon>Plasmodium (Plasmodium)</taxon>
    </lineage>
</organism>
<sequence>MIHTLYNSRGGIKNLSKLRTKCYYRKQFLKLQQRHISIFNNEEIKNKSENNLTNNSTGLIKLYQELIKTNKIEEDPYQYKLILILQALENNLNNCYHCIEKNSEKKETVKKTFFGSFFKKEKNKKDKEGVEIREAEEEIRKEDFQNDDNFFIYEEKEYNSIKGENKLRYRNVQDENYFYDNNNNFADQNKIKYIRGLYVHGSVGRGKTYFLNLLFDRVKLGKLKIHYHNFMQQVHKNFHEEKINNSEDAIKSISVKMSKKYKLIFIDEFQVVHISDAMVIKTLFNHLFYQGTVLLCSSNRNPVHLYHNGLNRERFIPFIKLLFKFNYIFEIDNYHDFRLKNNDTDNNIYNIPTRNFEQVKNICNDIYCKTYNKDLNYIKNVEKYNQIISVSDLKKYVVPYSLNNYAIFSFQELCGQNISIDEFNAISKYNHTLFIYNIEQMNEDNKGNEMRRFILLIDILYEKNTRVYFFSDIPIFQIFQTTTIISHFQHLLDKMKEKYSSFNHFKKNCNSLLKFESFNKEIFVNIMTPLAINEEICLKLFDAINYNVNKEYIPIEYLRNVLNFHITNYEVDAKRHLKYLEDKHVRLEPFPYLLFDENEIDTSQENSFASTRTLSRFPPFFKNILPQRKYIKENSKIYDKKDNSKGRNKSNITANKELHYVVKLHSEEENNDKRHAHKEKNKDQKRRKNKRRSLSLLTPNYEKDIINNIKLADKLYKLTIDKNRGDSDNSNDVEKSDCKYRKGKKNSHNEKKIYCKNRRSLSCNNYDTDTSNSAKKNKKFDININEIQTNYKNKNIKIIYDDGYSKKIILRKKKKKGEKNVGEKEGSEKYKYELRHSDEKEEDLTDENEEVEEDDNEEEEEDYDDEEEEDYDDEEEEDYDDEEEEEYDDEEEDEYDDGEEEMHDDKEVYDNGNADEGIRKIKKKNYISSPKREGKKKNQQREGKKKIIRNNSVALSDSYFIEKRKKNIRKKKGAISTNKSIGGKKKKKRKERSESIDRTKKENNNYGRKVKNEKNSFNSNINERRNVGNKSNFEELEIFNRDNDNDKMRRTLTYQHFNTTREVNTNFIHNIKDIISKMHLNLKNIKETIRIKNDYIRSLFDSSYRNVIDYVKRSEIKKDNFYKIIFHDLFNLLNEFIMVDEYTKKFFFSIETNVRQRCLENIKNEFYNFINRYLQSAEGKNIYNLKCMNELPYGNKYASNHNNTLMHTSDNKRTSLYSTLSFYNSRNRKGSHNISGSNNRSSYNISSNNGSGNNICSNNTTYDSGEDRGSCFHLNSLHNNEHVKNELLKIEGIGDDLVLKVKKSNIFQNCSEQEDTLEYLKSVIKSEKEKNIKLELQYDELKQKYSLLKKKREEDILNEVHLSHDSFGNEDNIYNKFYRSKSILKLEEKKLGDCSQQIVDESVRLHKIKQINEQNKKELENDMNDIETKKKEIELEKELIKMKKKDLEQENSLLLKNRKEIEDQNDLIKRKNKEIEEETNLLNERRKEMEEEQVRLDEKKKEMEDERVQMDEKRREAEDERVQLDEKRKNVEDERVQLDQKKKEMENENIFLEEKKKEVENENILLNEKKKEVENENILLNEKKNMIQKRCTLIEEELIQMLDEKNCLEERIDLMKSEEHAMKKKNRENEKEVEEGDDGISEHIDGVENPVNIGKVPDSFVLNNQNLENLKSFKNLQSLKNLGNLQSLKNLGNLQSLKNLGNLQSLKNLENSESLKNNNITKKRNENDLHLTLDRISTEHMENASINNMNNLSSKERRHSILSRLGSKKYSVKDGINNKNSIDMQRRHTQQNYGNEFTNEVASNNEEDNINTKNSVMIMLKKELVEREELLLDREEKMNDEKAKFQNELNELNILKEDISRKIEIIELKEEQLNKREEELKVKEMIILSKEKEIEEYSLKDIEHNNKHSAKKNSMYNSEMANILGTNSLKHFERMNDDTDLYELAKSNNICKADMDNLENLRNELSNSKNCALLDYHMNEPDYNEIELNDSTKNICALHFESSNNHSRNKNMKDNSTKLTDYFPLLDNTLQNSSVKSNVDSIKEYLNKKLIEIEKYKKLLKSRDLEISSLKTEVEKLQKEKKWTGDGIYEFNNSMTNSKKDNSPFNKDNTEDSLMKECNYAASLQDSGNNDIDFSSEKGSVKPNTNFLDHLCEMDKQSLNITQLNTQEKIKNMISNELITVYKEISNIKEEYNTNVLKKNEFIGAFFNDLRNNCKLKENYYQKESKKSHALISGKECYIKELKSALQEKKIKEVSYKKMLLKMNQINDSYKLKNKRSLSTVEMLKQDIRLLSQDVLKKKEMVKFV</sequence>
<keyword evidence="2" id="KW-1185">Reference proteome</keyword>